<evidence type="ECO:0000256" key="1">
    <source>
        <dbReference type="ARBA" id="ARBA00004294"/>
    </source>
</evidence>
<comment type="caution">
    <text evidence="15">The sequence shown here is derived from an EMBL/GenBank/DDBJ whole genome shotgun (WGS) entry which is preliminary data.</text>
</comment>
<feature type="compositionally biased region" description="Basic and acidic residues" evidence="13">
    <location>
        <begin position="121"/>
        <end position="143"/>
    </location>
</feature>
<keyword evidence="9" id="KW-0446">Lipid-binding</keyword>
<keyword evidence="10" id="KW-0496">Mitochondrion</keyword>
<dbReference type="PANTHER" id="PTHR21771:SF0">
    <property type="entry name" value="MITOCHONDRIA-EATING PROTEIN"/>
    <property type="match status" value="1"/>
</dbReference>
<dbReference type="InterPro" id="IPR026169">
    <property type="entry name" value="MIEAP"/>
</dbReference>
<evidence type="ECO:0000256" key="3">
    <source>
        <dbReference type="ARBA" id="ARBA00004496"/>
    </source>
</evidence>
<evidence type="ECO:0000256" key="13">
    <source>
        <dbReference type="SAM" id="MobiDB-lite"/>
    </source>
</evidence>
<dbReference type="Proteomes" id="UP001634394">
    <property type="component" value="Unassembled WGS sequence"/>
</dbReference>
<dbReference type="PANTHER" id="PTHR21771">
    <property type="entry name" value="MITOCHONDRIA-EATING PROTEIN-RELATED"/>
    <property type="match status" value="1"/>
</dbReference>
<comment type="similarity">
    <text evidence="4">Belongs to the MIEAP family.</text>
</comment>
<evidence type="ECO:0000256" key="2">
    <source>
        <dbReference type="ARBA" id="ARBA00004305"/>
    </source>
</evidence>
<reference evidence="15 16" key="1">
    <citation type="submission" date="2024-11" db="EMBL/GenBank/DDBJ databases">
        <title>Chromosome-level genome assembly of the freshwater bivalve Anodonta woodiana.</title>
        <authorList>
            <person name="Chen X."/>
        </authorList>
    </citation>
    <scope>NUCLEOTIDE SEQUENCE [LARGE SCALE GENOMIC DNA]</scope>
    <source>
        <strain evidence="15">MN2024</strain>
        <tissue evidence="15">Gills</tissue>
    </source>
</reference>
<evidence type="ECO:0000256" key="6">
    <source>
        <dbReference type="ARBA" id="ARBA00022490"/>
    </source>
</evidence>
<evidence type="ECO:0000313" key="16">
    <source>
        <dbReference type="Proteomes" id="UP001634394"/>
    </source>
</evidence>
<evidence type="ECO:0000256" key="8">
    <source>
        <dbReference type="ARBA" id="ARBA00023054"/>
    </source>
</evidence>
<organism evidence="15 16">
    <name type="scientific">Sinanodonta woodiana</name>
    <name type="common">Chinese pond mussel</name>
    <name type="synonym">Anodonta woodiana</name>
    <dbReference type="NCBI Taxonomy" id="1069815"/>
    <lineage>
        <taxon>Eukaryota</taxon>
        <taxon>Metazoa</taxon>
        <taxon>Spiralia</taxon>
        <taxon>Lophotrochozoa</taxon>
        <taxon>Mollusca</taxon>
        <taxon>Bivalvia</taxon>
        <taxon>Autobranchia</taxon>
        <taxon>Heteroconchia</taxon>
        <taxon>Palaeoheterodonta</taxon>
        <taxon>Unionida</taxon>
        <taxon>Unionoidea</taxon>
        <taxon>Unionidae</taxon>
        <taxon>Unioninae</taxon>
        <taxon>Sinanodonta</taxon>
    </lineage>
</organism>
<keyword evidence="8" id="KW-0175">Coiled coil</keyword>
<evidence type="ECO:0000256" key="5">
    <source>
        <dbReference type="ARBA" id="ARBA00019863"/>
    </source>
</evidence>
<name>A0ABD3WY26_SINWO</name>
<comment type="subcellular location">
    <subcellularLocation>
        <location evidence="3">Cytoplasm</location>
    </subcellularLocation>
    <subcellularLocation>
        <location evidence="2">Mitochondrion matrix</location>
    </subcellularLocation>
    <subcellularLocation>
        <location evidence="1">Mitochondrion outer membrane</location>
    </subcellularLocation>
</comment>
<evidence type="ECO:0000256" key="12">
    <source>
        <dbReference type="ARBA" id="ARBA00032687"/>
    </source>
</evidence>
<dbReference type="GO" id="GO:0005741">
    <property type="term" value="C:mitochondrial outer membrane"/>
    <property type="evidence" value="ECO:0007669"/>
    <property type="project" value="UniProtKB-SubCell"/>
</dbReference>
<evidence type="ECO:0000259" key="14">
    <source>
        <dbReference type="Pfam" id="PF16026"/>
    </source>
</evidence>
<dbReference type="GO" id="GO:0005759">
    <property type="term" value="C:mitochondrial matrix"/>
    <property type="evidence" value="ECO:0007669"/>
    <property type="project" value="UniProtKB-SubCell"/>
</dbReference>
<evidence type="ECO:0000256" key="9">
    <source>
        <dbReference type="ARBA" id="ARBA00023121"/>
    </source>
</evidence>
<proteinExistence type="inferred from homology"/>
<keyword evidence="16" id="KW-1185">Reference proteome</keyword>
<dbReference type="GO" id="GO:0008289">
    <property type="term" value="F:lipid binding"/>
    <property type="evidence" value="ECO:0007669"/>
    <property type="project" value="UniProtKB-KW"/>
</dbReference>
<feature type="compositionally biased region" description="Basic and acidic residues" evidence="13">
    <location>
        <begin position="172"/>
        <end position="196"/>
    </location>
</feature>
<keyword evidence="11" id="KW-0472">Membrane</keyword>
<protein>
    <recommendedName>
        <fullName evidence="5">Mitochondria-eating protein</fullName>
    </recommendedName>
    <alternativeName>
        <fullName evidence="12">Spermatogenesis-associated protein 18</fullName>
    </alternativeName>
</protein>
<accession>A0ABD3WY26</accession>
<evidence type="ECO:0000256" key="7">
    <source>
        <dbReference type="ARBA" id="ARBA00022787"/>
    </source>
</evidence>
<evidence type="ECO:0000256" key="10">
    <source>
        <dbReference type="ARBA" id="ARBA00023128"/>
    </source>
</evidence>
<keyword evidence="6" id="KW-0963">Cytoplasm</keyword>
<evidence type="ECO:0000256" key="4">
    <source>
        <dbReference type="ARBA" id="ARBA00008233"/>
    </source>
</evidence>
<gene>
    <name evidence="15" type="ORF">ACJMK2_031202</name>
</gene>
<keyword evidence="7" id="KW-1000">Mitochondrion outer membrane</keyword>
<dbReference type="EMBL" id="JBJQND010000004">
    <property type="protein sequence ID" value="KAL3878874.1"/>
    <property type="molecule type" value="Genomic_DNA"/>
</dbReference>
<dbReference type="InterPro" id="IPR031981">
    <property type="entry name" value="MIEAP_C"/>
</dbReference>
<dbReference type="AlphaFoldDB" id="A0ABD3WY26"/>
<feature type="domain" description="Mitochondria-eating protein C-terminal" evidence="14">
    <location>
        <begin position="223"/>
        <end position="417"/>
    </location>
</feature>
<feature type="compositionally biased region" description="Polar residues" evidence="13">
    <location>
        <begin position="161"/>
        <end position="171"/>
    </location>
</feature>
<evidence type="ECO:0000256" key="11">
    <source>
        <dbReference type="ARBA" id="ARBA00023136"/>
    </source>
</evidence>
<feature type="compositionally biased region" description="Polar residues" evidence="13">
    <location>
        <begin position="103"/>
        <end position="116"/>
    </location>
</feature>
<dbReference type="Pfam" id="PF16026">
    <property type="entry name" value="MIEAP"/>
    <property type="match status" value="1"/>
</dbReference>
<feature type="region of interest" description="Disordered" evidence="13">
    <location>
        <begin position="97"/>
        <end position="196"/>
    </location>
</feature>
<evidence type="ECO:0000313" key="15">
    <source>
        <dbReference type="EMBL" id="KAL3878874.1"/>
    </source>
</evidence>
<sequence length="420" mass="48465">MDRRIINRNNVIQTFSDKNFNAFSEHDLHDISTDFNYMYNRLQMLKNEQFSVFEFPNFILHLQDNDFSAAQIALEGALREYKLVLLLYDHLGQMKNEGRDSRTQLNSNLNSTSRYQSPKEAAPDLKETNQAEVSENDRKKDITRISSSSRTVPHSAGKTHTPGSVTHTRTQRVYDSDTRAAPETAKDSRPNRSRDLLRRSEEASLLLRQGNPNIADLSDTNRPINLAERFSELYSNEYTDAFEFLQEQGLDEEHIVYYLLRIVRYAYQYCRQRASEELTKRTHNVIQELMASNEFRIEEKRDIVVKGLAAKKLKMDAPGLQNDVCGTFAQKRFWTLFPKEIDPTNETLVTYALNCVDIVWFMCVQDPPISMSWVHEGDIFDTSKYRAYTKNGTIVDFCVWPLVLLADSGPILTKGIAQGK</sequence>